<feature type="compositionally biased region" description="Low complexity" evidence="1">
    <location>
        <begin position="19"/>
        <end position="29"/>
    </location>
</feature>
<feature type="region of interest" description="Disordered" evidence="1">
    <location>
        <begin position="100"/>
        <end position="144"/>
    </location>
</feature>
<protein>
    <submittedName>
        <fullName evidence="2">Uncharacterized protein</fullName>
    </submittedName>
</protein>
<comment type="caution">
    <text evidence="2">The sequence shown here is derived from an EMBL/GenBank/DDBJ whole genome shotgun (WGS) entry which is preliminary data.</text>
</comment>
<feature type="compositionally biased region" description="Low complexity" evidence="1">
    <location>
        <begin position="167"/>
        <end position="186"/>
    </location>
</feature>
<sequence>MEDDQSNYTCVIVRPFSQDNNTVNNDDNNSQYDVPEPPIQGKMELPDRETYDYAYNVALIKATDQAQEYDEPGPLFQEGLALRDQEDYDYAYDAVLVKSTDHTQQGPTPWGVNGQNDISRDSKTSHGYLRPLQQRKGCKGTSTQHDMEGVRCHLQNLSTTAPQSEFKPALPAKPDLPAKPALPAKPSLTSFHPSSHHTHKNPGNIRLNNNNNNNKGSDGSSEGPVGEDTAKMRYQNAKALERKQASQSGSGTAAPGRLAPRKLPP</sequence>
<name>A0AAN9ADX8_HALRR</name>
<reference evidence="2 3" key="1">
    <citation type="submission" date="2023-11" db="EMBL/GenBank/DDBJ databases">
        <title>Halocaridina rubra genome assembly.</title>
        <authorList>
            <person name="Smith C."/>
        </authorList>
    </citation>
    <scope>NUCLEOTIDE SEQUENCE [LARGE SCALE GENOMIC DNA]</scope>
    <source>
        <strain evidence="2">EP-1</strain>
        <tissue evidence="2">Whole</tissue>
    </source>
</reference>
<evidence type="ECO:0000313" key="3">
    <source>
        <dbReference type="Proteomes" id="UP001381693"/>
    </source>
</evidence>
<organism evidence="2 3">
    <name type="scientific">Halocaridina rubra</name>
    <name type="common">Hawaiian red shrimp</name>
    <dbReference type="NCBI Taxonomy" id="373956"/>
    <lineage>
        <taxon>Eukaryota</taxon>
        <taxon>Metazoa</taxon>
        <taxon>Ecdysozoa</taxon>
        <taxon>Arthropoda</taxon>
        <taxon>Crustacea</taxon>
        <taxon>Multicrustacea</taxon>
        <taxon>Malacostraca</taxon>
        <taxon>Eumalacostraca</taxon>
        <taxon>Eucarida</taxon>
        <taxon>Decapoda</taxon>
        <taxon>Pleocyemata</taxon>
        <taxon>Caridea</taxon>
        <taxon>Atyoidea</taxon>
        <taxon>Atyidae</taxon>
        <taxon>Halocaridina</taxon>
    </lineage>
</organism>
<evidence type="ECO:0000256" key="1">
    <source>
        <dbReference type="SAM" id="MobiDB-lite"/>
    </source>
</evidence>
<dbReference type="AlphaFoldDB" id="A0AAN9ADX8"/>
<dbReference type="EMBL" id="JAXCGZ010003891">
    <property type="protein sequence ID" value="KAK7082780.1"/>
    <property type="molecule type" value="Genomic_DNA"/>
</dbReference>
<dbReference type="Proteomes" id="UP001381693">
    <property type="component" value="Unassembled WGS sequence"/>
</dbReference>
<feature type="region of interest" description="Disordered" evidence="1">
    <location>
        <begin position="162"/>
        <end position="265"/>
    </location>
</feature>
<feature type="compositionally biased region" description="Polar residues" evidence="1">
    <location>
        <begin position="102"/>
        <end position="117"/>
    </location>
</feature>
<keyword evidence="3" id="KW-1185">Reference proteome</keyword>
<evidence type="ECO:0000313" key="2">
    <source>
        <dbReference type="EMBL" id="KAK7082780.1"/>
    </source>
</evidence>
<proteinExistence type="predicted"/>
<accession>A0AAN9ADX8</accession>
<gene>
    <name evidence="2" type="ORF">SK128_016494</name>
</gene>
<feature type="region of interest" description="Disordered" evidence="1">
    <location>
        <begin position="16"/>
        <end position="39"/>
    </location>
</feature>